<evidence type="ECO:0000313" key="7">
    <source>
        <dbReference type="EMBL" id="THF51545.1"/>
    </source>
</evidence>
<dbReference type="RefSeq" id="WP_136402530.1">
    <property type="nucleotide sequence ID" value="NZ_SSNZ01000002.1"/>
</dbReference>
<feature type="transmembrane region" description="Helical" evidence="6">
    <location>
        <begin position="170"/>
        <end position="191"/>
    </location>
</feature>
<gene>
    <name evidence="7" type="ORF">E6C50_07215</name>
</gene>
<evidence type="ECO:0000256" key="4">
    <source>
        <dbReference type="ARBA" id="ARBA00022989"/>
    </source>
</evidence>
<dbReference type="AlphaFoldDB" id="A0A4S4A011"/>
<comment type="caution">
    <text evidence="7">The sequence shown here is derived from an EMBL/GenBank/DDBJ whole genome shotgun (WGS) entry which is preliminary data.</text>
</comment>
<evidence type="ECO:0000256" key="6">
    <source>
        <dbReference type="SAM" id="Phobius"/>
    </source>
</evidence>
<feature type="transmembrane region" description="Helical" evidence="6">
    <location>
        <begin position="12"/>
        <end position="31"/>
    </location>
</feature>
<evidence type="ECO:0000256" key="5">
    <source>
        <dbReference type="ARBA" id="ARBA00023136"/>
    </source>
</evidence>
<dbReference type="Pfam" id="PF07947">
    <property type="entry name" value="YhhN"/>
    <property type="match status" value="1"/>
</dbReference>
<evidence type="ECO:0000256" key="2">
    <source>
        <dbReference type="ARBA" id="ARBA00007375"/>
    </source>
</evidence>
<sequence>MEQKVKDGISGILILFYFLIGGISVLSEYMQDHFLTYISKPFLMPILFYLYYLNSEKRNNAFVLALFFNWIANIAFVAATKDTVYFGSLFFLLYRVMVVYMLVERIAFPKIIPFLIGCIPFFFIYITVTNLVNAEIENGIYLFWVNGIFMIFLGGFTLANYILDNNKVNTLLLISTLLFTFIQFLVTINLYYLTLSLFQPISLAMFVVAQFLLYKSVLIMDYKRVLYDNTSSGV</sequence>
<accession>A0A4S4A011</accession>
<keyword evidence="5 6" id="KW-0472">Membrane</keyword>
<evidence type="ECO:0008006" key="9">
    <source>
        <dbReference type="Google" id="ProtNLM"/>
    </source>
</evidence>
<dbReference type="EMBL" id="SSNZ01000002">
    <property type="protein sequence ID" value="THF51545.1"/>
    <property type="molecule type" value="Genomic_DNA"/>
</dbReference>
<keyword evidence="8" id="KW-1185">Reference proteome</keyword>
<keyword evidence="3 6" id="KW-0812">Transmembrane</keyword>
<feature type="transmembrane region" description="Helical" evidence="6">
    <location>
        <begin position="85"/>
        <end position="103"/>
    </location>
</feature>
<keyword evidence="4 6" id="KW-1133">Transmembrane helix</keyword>
<feature type="transmembrane region" description="Helical" evidence="6">
    <location>
        <begin position="37"/>
        <end position="54"/>
    </location>
</feature>
<organism evidence="7 8">
    <name type="scientific">Flavobacterium supellecticarium</name>
    <dbReference type="NCBI Taxonomy" id="2565924"/>
    <lineage>
        <taxon>Bacteria</taxon>
        <taxon>Pseudomonadati</taxon>
        <taxon>Bacteroidota</taxon>
        <taxon>Flavobacteriia</taxon>
        <taxon>Flavobacteriales</taxon>
        <taxon>Flavobacteriaceae</taxon>
        <taxon>Flavobacterium</taxon>
    </lineage>
</organism>
<evidence type="ECO:0000256" key="3">
    <source>
        <dbReference type="ARBA" id="ARBA00022692"/>
    </source>
</evidence>
<evidence type="ECO:0000256" key="1">
    <source>
        <dbReference type="ARBA" id="ARBA00004141"/>
    </source>
</evidence>
<comment type="subcellular location">
    <subcellularLocation>
        <location evidence="1">Membrane</location>
        <topology evidence="1">Multi-pass membrane protein</topology>
    </subcellularLocation>
</comment>
<feature type="transmembrane region" description="Helical" evidence="6">
    <location>
        <begin position="110"/>
        <end position="128"/>
    </location>
</feature>
<dbReference type="OrthoDB" id="1376254at2"/>
<proteinExistence type="inferred from homology"/>
<reference evidence="7 8" key="1">
    <citation type="submission" date="2019-04" db="EMBL/GenBank/DDBJ databases">
        <title>Flavobacterium sp. nov. isolated from construction timber.</title>
        <authorList>
            <person name="Lin S.-Y."/>
            <person name="Chang C.-T."/>
            <person name="Young C.-C."/>
        </authorList>
    </citation>
    <scope>NUCLEOTIDE SEQUENCE [LARGE SCALE GENOMIC DNA]</scope>
    <source>
        <strain evidence="7 8">CC-CTC003</strain>
    </source>
</reference>
<dbReference type="InterPro" id="IPR012506">
    <property type="entry name" value="TMEM86B-like"/>
</dbReference>
<protein>
    <recommendedName>
        <fullName evidence="9">YhhN-like protein</fullName>
    </recommendedName>
</protein>
<dbReference type="GO" id="GO:0016020">
    <property type="term" value="C:membrane"/>
    <property type="evidence" value="ECO:0007669"/>
    <property type="project" value="UniProtKB-SubCell"/>
</dbReference>
<evidence type="ECO:0000313" key="8">
    <source>
        <dbReference type="Proteomes" id="UP000307507"/>
    </source>
</evidence>
<feature type="transmembrane region" description="Helical" evidence="6">
    <location>
        <begin position="61"/>
        <end position="79"/>
    </location>
</feature>
<feature type="transmembrane region" description="Helical" evidence="6">
    <location>
        <begin position="197"/>
        <end position="214"/>
    </location>
</feature>
<name>A0A4S4A011_9FLAO</name>
<comment type="similarity">
    <text evidence="2">Belongs to the TMEM86 family.</text>
</comment>
<dbReference type="Proteomes" id="UP000307507">
    <property type="component" value="Unassembled WGS sequence"/>
</dbReference>
<feature type="transmembrane region" description="Helical" evidence="6">
    <location>
        <begin position="140"/>
        <end position="163"/>
    </location>
</feature>